<comment type="cofactor">
    <cofactor evidence="1">
        <name>(R)-lipoate</name>
        <dbReference type="ChEBI" id="CHEBI:83088"/>
    </cofactor>
</comment>
<dbReference type="PROSITE" id="PS50968">
    <property type="entry name" value="BIOTINYL_LIPOYL"/>
    <property type="match status" value="1"/>
</dbReference>
<feature type="non-terminal residue" evidence="6">
    <location>
        <position position="1"/>
    </location>
</feature>
<keyword evidence="3" id="KW-0450">Lipoyl</keyword>
<comment type="caution">
    <text evidence="6">The sequence shown here is derived from an EMBL/GenBank/DDBJ whole genome shotgun (WGS) entry which is preliminary data.</text>
</comment>
<dbReference type="PANTHER" id="PTHR43416">
    <property type="entry name" value="DIHYDROLIPOYLLYSINE-RESIDUE SUCCINYLTRANSFERASE COMPONENT OF 2-OXOGLUTARATE DEHYDROGENASE COMPLEX, MITOCHONDRIAL-RELATED"/>
    <property type="match status" value="1"/>
</dbReference>
<feature type="region of interest" description="Disordered" evidence="4">
    <location>
        <begin position="46"/>
        <end position="66"/>
    </location>
</feature>
<evidence type="ECO:0000256" key="4">
    <source>
        <dbReference type="SAM" id="MobiDB-lite"/>
    </source>
</evidence>
<evidence type="ECO:0000256" key="2">
    <source>
        <dbReference type="ARBA" id="ARBA00007317"/>
    </source>
</evidence>
<feature type="non-terminal residue" evidence="6">
    <location>
        <position position="149"/>
    </location>
</feature>
<evidence type="ECO:0000259" key="5">
    <source>
        <dbReference type="PROSITE" id="PS50968"/>
    </source>
</evidence>
<sequence>DIETDKVVLEVVAPEDGVVVEISQADGATVLGEQVIALIGAAGASASAPAQQSNEQTAAATATTASEGNEVDIKVPVLPESVADATIATWHVQPGEAVSRDQNLVDIETDKVVLEVVAPEDGVMGEHIHAEGDTVLGEQVIGKISECTA</sequence>
<dbReference type="InterPro" id="IPR011053">
    <property type="entry name" value="Single_hybrid_motif"/>
</dbReference>
<dbReference type="Gene3D" id="2.40.50.100">
    <property type="match status" value="2"/>
</dbReference>
<dbReference type="GO" id="GO:0006099">
    <property type="term" value="P:tricarboxylic acid cycle"/>
    <property type="evidence" value="ECO:0007669"/>
    <property type="project" value="TreeGrafter"/>
</dbReference>
<gene>
    <name evidence="6" type="ORF">CWB96_22655</name>
</gene>
<evidence type="ECO:0000256" key="3">
    <source>
        <dbReference type="ARBA" id="ARBA00022823"/>
    </source>
</evidence>
<evidence type="ECO:0000313" key="7">
    <source>
        <dbReference type="Proteomes" id="UP000307706"/>
    </source>
</evidence>
<dbReference type="GO" id="GO:0004149">
    <property type="term" value="F:dihydrolipoyllysine-residue succinyltransferase activity"/>
    <property type="evidence" value="ECO:0007669"/>
    <property type="project" value="TreeGrafter"/>
</dbReference>
<dbReference type="EMBL" id="PNCL01000243">
    <property type="protein sequence ID" value="TMP50876.1"/>
    <property type="molecule type" value="Genomic_DNA"/>
</dbReference>
<dbReference type="SUPFAM" id="SSF51230">
    <property type="entry name" value="Single hybrid motif"/>
    <property type="match status" value="2"/>
</dbReference>
<keyword evidence="6" id="KW-0808">Transferase</keyword>
<comment type="similarity">
    <text evidence="2">Belongs to the 2-oxoacid dehydrogenase family.</text>
</comment>
<dbReference type="PROSITE" id="PS00189">
    <property type="entry name" value="LIPOYL"/>
    <property type="match status" value="1"/>
</dbReference>
<evidence type="ECO:0000313" key="6">
    <source>
        <dbReference type="EMBL" id="TMP50876.1"/>
    </source>
</evidence>
<evidence type="ECO:0000256" key="1">
    <source>
        <dbReference type="ARBA" id="ARBA00001938"/>
    </source>
</evidence>
<accession>A0A5S3XCX2</accession>
<reference evidence="7" key="2">
    <citation type="submission" date="2019-06" db="EMBL/GenBank/DDBJ databases">
        <title>Co-occurence of chitin degradation, pigmentation and bioactivity in marine Pseudoalteromonas.</title>
        <authorList>
            <person name="Sonnenschein E.C."/>
            <person name="Bech P.K."/>
        </authorList>
    </citation>
    <scope>NUCLEOTIDE SEQUENCE [LARGE SCALE GENOMIC DNA]</scope>
    <source>
        <strain evidence="7">S2231</strain>
    </source>
</reference>
<dbReference type="RefSeq" id="WP_283235469.1">
    <property type="nucleotide sequence ID" value="NZ_PNCL01000243.1"/>
</dbReference>
<feature type="domain" description="Lipoyl-binding" evidence="5">
    <location>
        <begin position="70"/>
        <end position="145"/>
    </location>
</feature>
<dbReference type="AlphaFoldDB" id="A0A5S3XCX2"/>
<dbReference type="InterPro" id="IPR000089">
    <property type="entry name" value="Biotin_lipoyl"/>
</dbReference>
<dbReference type="InterPro" id="IPR050537">
    <property type="entry name" value="2-oxoacid_dehydrogenase"/>
</dbReference>
<organism evidence="6 7">
    <name type="scientific">Pseudoalteromonas citrea</name>
    <dbReference type="NCBI Taxonomy" id="43655"/>
    <lineage>
        <taxon>Bacteria</taxon>
        <taxon>Pseudomonadati</taxon>
        <taxon>Pseudomonadota</taxon>
        <taxon>Gammaproteobacteria</taxon>
        <taxon>Alteromonadales</taxon>
        <taxon>Pseudoalteromonadaceae</taxon>
        <taxon>Pseudoalteromonas</taxon>
    </lineage>
</organism>
<proteinExistence type="inferred from homology"/>
<dbReference type="GO" id="GO:0005829">
    <property type="term" value="C:cytosol"/>
    <property type="evidence" value="ECO:0007669"/>
    <property type="project" value="TreeGrafter"/>
</dbReference>
<name>A0A5S3XCX2_9GAMM</name>
<dbReference type="Pfam" id="PF00364">
    <property type="entry name" value="Biotin_lipoyl"/>
    <property type="match status" value="2"/>
</dbReference>
<dbReference type="PANTHER" id="PTHR43416:SF5">
    <property type="entry name" value="DIHYDROLIPOYLLYSINE-RESIDUE SUCCINYLTRANSFERASE COMPONENT OF 2-OXOGLUTARATE DEHYDROGENASE COMPLEX, MITOCHONDRIAL"/>
    <property type="match status" value="1"/>
</dbReference>
<dbReference type="InterPro" id="IPR003016">
    <property type="entry name" value="2-oxoA_DH_lipoyl-BS"/>
</dbReference>
<dbReference type="CDD" id="cd06849">
    <property type="entry name" value="lipoyl_domain"/>
    <property type="match status" value="1"/>
</dbReference>
<dbReference type="Proteomes" id="UP000307706">
    <property type="component" value="Unassembled WGS sequence"/>
</dbReference>
<reference evidence="6 7" key="1">
    <citation type="submission" date="2017-12" db="EMBL/GenBank/DDBJ databases">
        <authorList>
            <person name="Paulsen S."/>
            <person name="Gram L.K."/>
        </authorList>
    </citation>
    <scope>NUCLEOTIDE SEQUENCE [LARGE SCALE GENOMIC DNA]</scope>
    <source>
        <strain evidence="6 7">S2231</strain>
    </source>
</reference>
<protein>
    <submittedName>
        <fullName evidence="6">Dihydrolipoamide succinyltransferase</fullName>
    </submittedName>
</protein>